<reference evidence="1" key="1">
    <citation type="journal article" date="2014" name="Front. Microbiol.">
        <title>High frequency of phylogenetically diverse reductive dehalogenase-homologous genes in deep subseafloor sedimentary metagenomes.</title>
        <authorList>
            <person name="Kawai M."/>
            <person name="Futagami T."/>
            <person name="Toyoda A."/>
            <person name="Takaki Y."/>
            <person name="Nishi S."/>
            <person name="Hori S."/>
            <person name="Arai W."/>
            <person name="Tsubouchi T."/>
            <person name="Morono Y."/>
            <person name="Uchiyama I."/>
            <person name="Ito T."/>
            <person name="Fujiyama A."/>
            <person name="Inagaki F."/>
            <person name="Takami H."/>
        </authorList>
    </citation>
    <scope>NUCLEOTIDE SEQUENCE</scope>
    <source>
        <strain evidence="1">Expedition CK06-06</strain>
    </source>
</reference>
<name>X1QUN4_9ZZZZ</name>
<dbReference type="AlphaFoldDB" id="X1QUN4"/>
<protein>
    <recommendedName>
        <fullName evidence="2">ERAP1-like C-terminal domain-containing protein</fullName>
    </recommendedName>
</protein>
<accession>X1QUN4</accession>
<evidence type="ECO:0008006" key="2">
    <source>
        <dbReference type="Google" id="ProtNLM"/>
    </source>
</evidence>
<dbReference type="EMBL" id="BARV01042241">
    <property type="protein sequence ID" value="GAI46984.1"/>
    <property type="molecule type" value="Genomic_DNA"/>
</dbReference>
<comment type="caution">
    <text evidence="1">The sequence shown here is derived from an EMBL/GenBank/DDBJ whole genome shotgun (WGS) entry which is preliminary data.</text>
</comment>
<feature type="non-terminal residue" evidence="1">
    <location>
        <position position="131"/>
    </location>
</feature>
<sequence length="131" mass="15369">LHYLDKEWVVSKVNQIFPITNDKAWEAAFTGYLYSTNAVYRDLYMLLRQNGHYLKGLKTDFADSHCAQRVVDHICVGYLEEWEKLEDNKSLISELVSSGHIGKLSEIIGFFWMLRDDVTDKIRAKIKPLWR</sequence>
<proteinExistence type="predicted"/>
<evidence type="ECO:0000313" key="1">
    <source>
        <dbReference type="EMBL" id="GAI46984.1"/>
    </source>
</evidence>
<gene>
    <name evidence="1" type="ORF">S06H3_63609</name>
</gene>
<feature type="non-terminal residue" evidence="1">
    <location>
        <position position="1"/>
    </location>
</feature>
<organism evidence="1">
    <name type="scientific">marine sediment metagenome</name>
    <dbReference type="NCBI Taxonomy" id="412755"/>
    <lineage>
        <taxon>unclassified sequences</taxon>
        <taxon>metagenomes</taxon>
        <taxon>ecological metagenomes</taxon>
    </lineage>
</organism>